<dbReference type="EMBL" id="CP136426">
    <property type="protein sequence ID" value="WOC52288.1"/>
    <property type="molecule type" value="Genomic_DNA"/>
</dbReference>
<dbReference type="GO" id="GO:0009279">
    <property type="term" value="C:cell outer membrane"/>
    <property type="evidence" value="ECO:0007669"/>
    <property type="project" value="UniProtKB-SubCell"/>
</dbReference>
<dbReference type="InterPro" id="IPR050330">
    <property type="entry name" value="Bact_OuterMem_StrucFunc"/>
</dbReference>
<dbReference type="PROSITE" id="PS51123">
    <property type="entry name" value="OMPA_2"/>
    <property type="match status" value="1"/>
</dbReference>
<proteinExistence type="predicted"/>
<gene>
    <name evidence="7" type="ORF">BPO_1641</name>
</gene>
<protein>
    <recommendedName>
        <fullName evidence="6">OmpA-like domain-containing protein</fullName>
    </recommendedName>
</protein>
<dbReference type="PANTHER" id="PTHR30329:SF21">
    <property type="entry name" value="LIPOPROTEIN YIAD-RELATED"/>
    <property type="match status" value="1"/>
</dbReference>
<dbReference type="Pfam" id="PF00691">
    <property type="entry name" value="OmpA"/>
    <property type="match status" value="1"/>
</dbReference>
<organism evidence="7 8">
    <name type="scientific">Bergeyella porcorum</name>
    <dbReference type="NCBI Taxonomy" id="1735111"/>
    <lineage>
        <taxon>Bacteria</taxon>
        <taxon>Pseudomonadati</taxon>
        <taxon>Bacteroidota</taxon>
        <taxon>Flavobacteriia</taxon>
        <taxon>Flavobacteriales</taxon>
        <taxon>Weeksellaceae</taxon>
        <taxon>Bergeyella</taxon>
    </lineage>
</organism>
<dbReference type="InterPro" id="IPR006664">
    <property type="entry name" value="OMP_bac"/>
</dbReference>
<dbReference type="Proteomes" id="UP001432059">
    <property type="component" value="Chromosome"/>
</dbReference>
<evidence type="ECO:0000256" key="5">
    <source>
        <dbReference type="SAM" id="Phobius"/>
    </source>
</evidence>
<evidence type="ECO:0000256" key="3">
    <source>
        <dbReference type="ARBA" id="ARBA00023237"/>
    </source>
</evidence>
<dbReference type="InterPro" id="IPR036737">
    <property type="entry name" value="OmpA-like_sf"/>
</dbReference>
<sequence>MEKIRVHGKAMNRTALGIANAYLKINPNATLEELNRAFPISLNGKNRSETIFIDVKDAYKFSTQKEGNSTYEMFFFEKEDELLKLKNGQKVAMLELWTKDDFEKIVNHAKQYGIVVASFETTKVMQRGSFELEYLNGFTPIAIQATKEEKKFPWWILLLGLLLLGGLLYWLFGRNKEVQEIEVLKRDTIVQVQKDTIVVMSNELNTQANEIATVLPEAKVTTDGDNIKLILDENAIRFDIDKYDLTDTSKANLDKLYEVFNKTPENTILVTGFTDNTGDAAHNIKLSENRAKAVVDYLVSKGLPKTSLTFLGKGDALPIADNATDEGKAQNRRVEFILTDK</sequence>
<evidence type="ECO:0000256" key="2">
    <source>
        <dbReference type="ARBA" id="ARBA00023136"/>
    </source>
</evidence>
<feature type="transmembrane region" description="Helical" evidence="5">
    <location>
        <begin position="152"/>
        <end position="172"/>
    </location>
</feature>
<feature type="domain" description="OmpA-like" evidence="6">
    <location>
        <begin position="225"/>
        <end position="341"/>
    </location>
</feature>
<keyword evidence="8" id="KW-1185">Reference proteome</keyword>
<name>A0AAU0F3A8_9FLAO</name>
<dbReference type="KEGG" id="bpor:BPO_1641"/>
<dbReference type="AlphaFoldDB" id="A0AAU0F3A8"/>
<evidence type="ECO:0000256" key="4">
    <source>
        <dbReference type="PROSITE-ProRule" id="PRU00473"/>
    </source>
</evidence>
<evidence type="ECO:0000313" key="7">
    <source>
        <dbReference type="EMBL" id="WOC52288.1"/>
    </source>
</evidence>
<dbReference type="Gene3D" id="3.30.1330.60">
    <property type="entry name" value="OmpA-like domain"/>
    <property type="match status" value="1"/>
</dbReference>
<dbReference type="SUPFAM" id="SSF103088">
    <property type="entry name" value="OmpA-like"/>
    <property type="match status" value="1"/>
</dbReference>
<keyword evidence="3" id="KW-0998">Cell outer membrane</keyword>
<keyword evidence="2 4" id="KW-0472">Membrane</keyword>
<accession>A0AAU0F3A8</accession>
<comment type="subcellular location">
    <subcellularLocation>
        <location evidence="1">Cell outer membrane</location>
    </subcellularLocation>
</comment>
<dbReference type="PRINTS" id="PR01023">
    <property type="entry name" value="NAFLGMOTY"/>
</dbReference>
<dbReference type="PANTHER" id="PTHR30329">
    <property type="entry name" value="STATOR ELEMENT OF FLAGELLAR MOTOR COMPLEX"/>
    <property type="match status" value="1"/>
</dbReference>
<keyword evidence="5" id="KW-0812">Transmembrane</keyword>
<evidence type="ECO:0000256" key="1">
    <source>
        <dbReference type="ARBA" id="ARBA00004442"/>
    </source>
</evidence>
<dbReference type="InterPro" id="IPR006665">
    <property type="entry name" value="OmpA-like"/>
</dbReference>
<dbReference type="PRINTS" id="PR01021">
    <property type="entry name" value="OMPADOMAIN"/>
</dbReference>
<reference evidence="7" key="1">
    <citation type="submission" date="2023-10" db="EMBL/GenBank/DDBJ databases">
        <title>Characterization and whole genome sequencing of a novel strain of Bergeyella porcorum QD2021 isolated from pig.</title>
        <authorList>
            <person name="Liu G."/>
            <person name="Chen C."/>
            <person name="Han X."/>
        </authorList>
    </citation>
    <scope>NUCLEOTIDE SEQUENCE</scope>
    <source>
        <strain evidence="7">QD2021</strain>
    </source>
</reference>
<keyword evidence="5" id="KW-1133">Transmembrane helix</keyword>
<evidence type="ECO:0000313" key="8">
    <source>
        <dbReference type="Proteomes" id="UP001432059"/>
    </source>
</evidence>
<dbReference type="RefSeq" id="WP_327983756.1">
    <property type="nucleotide sequence ID" value="NZ_CP136426.1"/>
</dbReference>
<evidence type="ECO:0000259" key="6">
    <source>
        <dbReference type="PROSITE" id="PS51123"/>
    </source>
</evidence>
<dbReference type="CDD" id="cd07185">
    <property type="entry name" value="OmpA_C-like"/>
    <property type="match status" value="1"/>
</dbReference>